<comment type="subcellular location">
    <subcellularLocation>
        <location evidence="1 7">Cell membrane</location>
        <topology evidence="1 7">Multi-pass membrane protein</topology>
    </subcellularLocation>
</comment>
<evidence type="ECO:0000313" key="11">
    <source>
        <dbReference type="Proteomes" id="UP000562982"/>
    </source>
</evidence>
<dbReference type="Proteomes" id="UP000254958">
    <property type="component" value="Unassembled WGS sequence"/>
</dbReference>
<dbReference type="InterPro" id="IPR020761">
    <property type="entry name" value="UPF0114_bac"/>
</dbReference>
<reference evidence="8 11" key="2">
    <citation type="submission" date="2020-04" db="EMBL/GenBank/DDBJ databases">
        <title>Description of novel Gluconacetobacter.</title>
        <authorList>
            <person name="Sombolestani A."/>
        </authorList>
    </citation>
    <scope>NUCLEOTIDE SEQUENCE [LARGE SCALE GENOMIC DNA]</scope>
    <source>
        <strain evidence="8 11">LMG 1382</strain>
    </source>
</reference>
<evidence type="ECO:0000256" key="7">
    <source>
        <dbReference type="HAMAP-Rule" id="MF_00143"/>
    </source>
</evidence>
<feature type="transmembrane region" description="Helical" evidence="7">
    <location>
        <begin position="55"/>
        <end position="76"/>
    </location>
</feature>
<dbReference type="GO" id="GO:0005886">
    <property type="term" value="C:plasma membrane"/>
    <property type="evidence" value="ECO:0007669"/>
    <property type="project" value="UniProtKB-SubCell"/>
</dbReference>
<evidence type="ECO:0000256" key="6">
    <source>
        <dbReference type="ARBA" id="ARBA00023136"/>
    </source>
</evidence>
<dbReference type="RefSeq" id="WP_114729149.1">
    <property type="nucleotide sequence ID" value="NZ_BJMI01000049.1"/>
</dbReference>
<dbReference type="AlphaFoldDB" id="A0A370FV11"/>
<evidence type="ECO:0000256" key="5">
    <source>
        <dbReference type="ARBA" id="ARBA00022989"/>
    </source>
</evidence>
<keyword evidence="5 7" id="KW-1133">Transmembrane helix</keyword>
<dbReference type="EMBL" id="JABEQI010000008">
    <property type="protein sequence ID" value="MBB2187371.1"/>
    <property type="molecule type" value="Genomic_DNA"/>
</dbReference>
<keyword evidence="10" id="KW-1185">Reference proteome</keyword>
<evidence type="ECO:0000313" key="10">
    <source>
        <dbReference type="Proteomes" id="UP000254958"/>
    </source>
</evidence>
<keyword evidence="6 7" id="KW-0472">Membrane</keyword>
<dbReference type="InterPro" id="IPR005134">
    <property type="entry name" value="UPF0114"/>
</dbReference>
<evidence type="ECO:0000256" key="2">
    <source>
        <dbReference type="ARBA" id="ARBA00005774"/>
    </source>
</evidence>
<sequence length="169" mass="19065">MIERVLGQILFTSRWLLAPFYLVLAFCLFGLLVKMVLVFVEESHHLLHATETDTIVSVLTFIDLALTGSLLVMVMLSGYENFVSRLDHANHKDWPVWMGQVDFSGLKLKLMSSIVAISAIELLRAFMSVDETSNRDLAWYAGIHLTFVVSALILAFTDRLNGHHKTAEK</sequence>
<evidence type="ECO:0000313" key="8">
    <source>
        <dbReference type="EMBL" id="MBB2187371.1"/>
    </source>
</evidence>
<dbReference type="PANTHER" id="PTHR38596:SF1">
    <property type="entry name" value="UPF0114 PROTEIN YQHA"/>
    <property type="match status" value="1"/>
</dbReference>
<keyword evidence="4 7" id="KW-0812">Transmembrane</keyword>
<reference evidence="9 10" key="1">
    <citation type="submission" date="2018-07" db="EMBL/GenBank/DDBJ databases">
        <title>Genomic Encyclopedia of Type Strains, Phase IV (KMG-IV): sequencing the most valuable type-strain genomes for metagenomic binning, comparative biology and taxonomic classification.</title>
        <authorList>
            <person name="Goeker M."/>
        </authorList>
    </citation>
    <scope>NUCLEOTIDE SEQUENCE [LARGE SCALE GENOMIC DNA]</scope>
    <source>
        <strain evidence="9 10">DSM 5603</strain>
    </source>
</reference>
<organism evidence="9 10">
    <name type="scientific">Gluconacetobacter liquefaciens</name>
    <name type="common">Acetobacter liquefaciens</name>
    <dbReference type="NCBI Taxonomy" id="89584"/>
    <lineage>
        <taxon>Bacteria</taxon>
        <taxon>Pseudomonadati</taxon>
        <taxon>Pseudomonadota</taxon>
        <taxon>Alphaproteobacteria</taxon>
        <taxon>Acetobacterales</taxon>
        <taxon>Acetobacteraceae</taxon>
        <taxon>Gluconacetobacter</taxon>
    </lineage>
</organism>
<dbReference type="Proteomes" id="UP000562982">
    <property type="component" value="Unassembled WGS sequence"/>
</dbReference>
<accession>A0A370FV11</accession>
<evidence type="ECO:0000256" key="4">
    <source>
        <dbReference type="ARBA" id="ARBA00022692"/>
    </source>
</evidence>
<keyword evidence="3 7" id="KW-1003">Cell membrane</keyword>
<evidence type="ECO:0000256" key="1">
    <source>
        <dbReference type="ARBA" id="ARBA00004651"/>
    </source>
</evidence>
<evidence type="ECO:0000256" key="3">
    <source>
        <dbReference type="ARBA" id="ARBA00022475"/>
    </source>
</evidence>
<name>A0A370FV11_GLULI</name>
<gene>
    <name evidence="9" type="ORF">C7453_1147</name>
    <name evidence="8" type="ORF">HLH32_13475</name>
</gene>
<evidence type="ECO:0000313" key="9">
    <source>
        <dbReference type="EMBL" id="RDI35472.1"/>
    </source>
</evidence>
<comment type="similarity">
    <text evidence="2 7">Belongs to the UPF0114 family.</text>
</comment>
<proteinExistence type="inferred from homology"/>
<protein>
    <recommendedName>
        <fullName evidence="7">UPF0114 protein C7453_1147</fullName>
    </recommendedName>
</protein>
<dbReference type="PANTHER" id="PTHR38596">
    <property type="entry name" value="UPF0114 PROTEIN YQHA"/>
    <property type="match status" value="1"/>
</dbReference>
<feature type="transmembrane region" description="Helical" evidence="7">
    <location>
        <begin position="138"/>
        <end position="156"/>
    </location>
</feature>
<dbReference type="HAMAP" id="MF_00143">
    <property type="entry name" value="UPF0114"/>
    <property type="match status" value="1"/>
</dbReference>
<dbReference type="EMBL" id="QQAW01000014">
    <property type="protein sequence ID" value="RDI35472.1"/>
    <property type="molecule type" value="Genomic_DNA"/>
</dbReference>
<feature type="transmembrane region" description="Helical" evidence="7">
    <location>
        <begin position="20"/>
        <end position="40"/>
    </location>
</feature>
<dbReference type="OrthoDB" id="9783569at2"/>
<comment type="caution">
    <text evidence="9">The sequence shown here is derived from an EMBL/GenBank/DDBJ whole genome shotgun (WGS) entry which is preliminary data.</text>
</comment>
<dbReference type="Pfam" id="PF03350">
    <property type="entry name" value="UPF0114"/>
    <property type="match status" value="1"/>
</dbReference>
<dbReference type="NCBIfam" id="TIGR00645">
    <property type="entry name" value="HI0507"/>
    <property type="match status" value="1"/>
</dbReference>